<comment type="caution">
    <text evidence="3">The sequence shown here is derived from an EMBL/GenBank/DDBJ whole genome shotgun (WGS) entry which is preliminary data.</text>
</comment>
<evidence type="ECO:0000259" key="2">
    <source>
        <dbReference type="PROSITE" id="PS50041"/>
    </source>
</evidence>
<proteinExistence type="predicted"/>
<dbReference type="InterPro" id="IPR016186">
    <property type="entry name" value="C-type_lectin-like/link_sf"/>
</dbReference>
<dbReference type="OrthoDB" id="5877732at2759"/>
<evidence type="ECO:0000313" key="3">
    <source>
        <dbReference type="EMBL" id="PIC22695.1"/>
    </source>
</evidence>
<evidence type="ECO:0000256" key="1">
    <source>
        <dbReference type="SAM" id="SignalP"/>
    </source>
</evidence>
<name>A0A2G5T5P1_9PELO</name>
<feature type="signal peptide" evidence="1">
    <location>
        <begin position="1"/>
        <end position="18"/>
    </location>
</feature>
<dbReference type="Proteomes" id="UP000230233">
    <property type="component" value="Chromosome V"/>
</dbReference>
<gene>
    <name evidence="3" type="primary">Cnig_chr_V.g16660</name>
    <name evidence="3" type="ORF">B9Z55_016660</name>
</gene>
<reference evidence="4" key="1">
    <citation type="submission" date="2017-10" db="EMBL/GenBank/DDBJ databases">
        <title>Rapid genome shrinkage in a self-fertile nematode reveals novel sperm competition proteins.</title>
        <authorList>
            <person name="Yin D."/>
            <person name="Schwarz E.M."/>
            <person name="Thomas C.G."/>
            <person name="Felde R.L."/>
            <person name="Korf I.F."/>
            <person name="Cutter A.D."/>
            <person name="Schartner C.M."/>
            <person name="Ralston E.J."/>
            <person name="Meyer B.J."/>
            <person name="Haag E.S."/>
        </authorList>
    </citation>
    <scope>NUCLEOTIDE SEQUENCE [LARGE SCALE GENOMIC DNA]</scope>
    <source>
        <strain evidence="4">JU1422</strain>
    </source>
</reference>
<dbReference type="EMBL" id="PDUG01000005">
    <property type="protein sequence ID" value="PIC22695.1"/>
    <property type="molecule type" value="Genomic_DNA"/>
</dbReference>
<dbReference type="InterPro" id="IPR001304">
    <property type="entry name" value="C-type_lectin-like"/>
</dbReference>
<keyword evidence="4" id="KW-1185">Reference proteome</keyword>
<organism evidence="3 4">
    <name type="scientific">Caenorhabditis nigoni</name>
    <dbReference type="NCBI Taxonomy" id="1611254"/>
    <lineage>
        <taxon>Eukaryota</taxon>
        <taxon>Metazoa</taxon>
        <taxon>Ecdysozoa</taxon>
        <taxon>Nematoda</taxon>
        <taxon>Chromadorea</taxon>
        <taxon>Rhabditida</taxon>
        <taxon>Rhabditina</taxon>
        <taxon>Rhabditomorpha</taxon>
        <taxon>Rhabditoidea</taxon>
        <taxon>Rhabditidae</taxon>
        <taxon>Peloderinae</taxon>
        <taxon>Caenorhabditis</taxon>
    </lineage>
</organism>
<dbReference type="CDD" id="cd00037">
    <property type="entry name" value="CLECT"/>
    <property type="match status" value="1"/>
</dbReference>
<accession>A0A2G5T5P1</accession>
<dbReference type="SMART" id="SM00034">
    <property type="entry name" value="CLECT"/>
    <property type="match status" value="1"/>
</dbReference>
<dbReference type="PROSITE" id="PS50041">
    <property type="entry name" value="C_TYPE_LECTIN_2"/>
    <property type="match status" value="1"/>
</dbReference>
<dbReference type="STRING" id="1611254.A0A2G5T5P1"/>
<sequence length="221" mass="24536">MKFILVPFCFFLFRNVNSLNLNDIKKMRTETTKLTTTTTPTTTKTTTTPTTTTTTVSTTTTLLVDFSVVDPGPMMVDCPSECASGWLYYDSHCYKKYNTPSTYSQAVSACQSLGAELVSIESLAENEALRKAYDTNTLVNEADETWIGLKYTSGSWMWSGGSSASYLNWAPSQPASNQCAQMITDPLNNATYQYLRGGWKTYDCSKTSAGYICEQPVIDWD</sequence>
<dbReference type="SUPFAM" id="SSF56436">
    <property type="entry name" value="C-type lectin-like"/>
    <property type="match status" value="1"/>
</dbReference>
<protein>
    <recommendedName>
        <fullName evidence="2">C-type lectin domain-containing protein</fullName>
    </recommendedName>
</protein>
<dbReference type="PANTHER" id="PTHR22803">
    <property type="entry name" value="MANNOSE, PHOSPHOLIPASE, LECTIN RECEPTOR RELATED"/>
    <property type="match status" value="1"/>
</dbReference>
<evidence type="ECO:0000313" key="4">
    <source>
        <dbReference type="Proteomes" id="UP000230233"/>
    </source>
</evidence>
<dbReference type="Pfam" id="PF00059">
    <property type="entry name" value="Lectin_C"/>
    <property type="match status" value="1"/>
</dbReference>
<dbReference type="InterPro" id="IPR016187">
    <property type="entry name" value="CTDL_fold"/>
</dbReference>
<dbReference type="Gene3D" id="3.10.100.10">
    <property type="entry name" value="Mannose-Binding Protein A, subunit A"/>
    <property type="match status" value="1"/>
</dbReference>
<feature type="chain" id="PRO_5013889082" description="C-type lectin domain-containing protein" evidence="1">
    <location>
        <begin position="19"/>
        <end position="221"/>
    </location>
</feature>
<keyword evidence="1" id="KW-0732">Signal</keyword>
<dbReference type="AlphaFoldDB" id="A0A2G5T5P1"/>
<feature type="domain" description="C-type lectin" evidence="2">
    <location>
        <begin position="89"/>
        <end position="206"/>
    </location>
</feature>
<dbReference type="InterPro" id="IPR050111">
    <property type="entry name" value="C-type_lectin/snaclec_domain"/>
</dbReference>